<keyword evidence="2" id="KW-1185">Reference proteome</keyword>
<organism evidence="1 2">
    <name type="scientific">Phytohabitans kaempferiae</name>
    <dbReference type="NCBI Taxonomy" id="1620943"/>
    <lineage>
        <taxon>Bacteria</taxon>
        <taxon>Bacillati</taxon>
        <taxon>Actinomycetota</taxon>
        <taxon>Actinomycetes</taxon>
        <taxon>Micromonosporales</taxon>
        <taxon>Micromonosporaceae</taxon>
    </lineage>
</organism>
<evidence type="ECO:0000313" key="2">
    <source>
        <dbReference type="Proteomes" id="UP001589867"/>
    </source>
</evidence>
<name>A0ABV6MD50_9ACTN</name>
<sequence>MENTLIKPGICYDERRSSPGMLAGDDKAAAQDGGDCPRRSNVVDGPDVPYLIANSFRAFARR</sequence>
<dbReference type="RefSeq" id="WP_377259041.1">
    <property type="nucleotide sequence ID" value="NZ_JBHLUH010000073.1"/>
</dbReference>
<proteinExistence type="predicted"/>
<accession>A0ABV6MD50</accession>
<dbReference type="Proteomes" id="UP001589867">
    <property type="component" value="Unassembled WGS sequence"/>
</dbReference>
<comment type="caution">
    <text evidence="1">The sequence shown here is derived from an EMBL/GenBank/DDBJ whole genome shotgun (WGS) entry which is preliminary data.</text>
</comment>
<gene>
    <name evidence="1" type="ORF">ACFFIA_33945</name>
</gene>
<evidence type="ECO:0000313" key="1">
    <source>
        <dbReference type="EMBL" id="MFC0532635.1"/>
    </source>
</evidence>
<reference evidence="1 2" key="1">
    <citation type="submission" date="2024-09" db="EMBL/GenBank/DDBJ databases">
        <authorList>
            <person name="Sun Q."/>
            <person name="Mori K."/>
        </authorList>
    </citation>
    <scope>NUCLEOTIDE SEQUENCE [LARGE SCALE GENOMIC DNA]</scope>
    <source>
        <strain evidence="1 2">TBRC 3947</strain>
    </source>
</reference>
<protein>
    <submittedName>
        <fullName evidence="1">Uncharacterized protein</fullName>
    </submittedName>
</protein>
<dbReference type="EMBL" id="JBHLUH010000073">
    <property type="protein sequence ID" value="MFC0532635.1"/>
    <property type="molecule type" value="Genomic_DNA"/>
</dbReference>